<dbReference type="Pfam" id="PF02518">
    <property type="entry name" value="HATPase_c"/>
    <property type="match status" value="1"/>
</dbReference>
<dbReference type="SMART" id="SM00387">
    <property type="entry name" value="HATPase_c"/>
    <property type="match status" value="1"/>
</dbReference>
<keyword evidence="6" id="KW-0808">Transferase</keyword>
<evidence type="ECO:0000256" key="9">
    <source>
        <dbReference type="ARBA" id="ARBA00022840"/>
    </source>
</evidence>
<dbReference type="PANTHER" id="PTHR43547">
    <property type="entry name" value="TWO-COMPONENT HISTIDINE KINASE"/>
    <property type="match status" value="1"/>
</dbReference>
<feature type="transmembrane region" description="Helical" evidence="12">
    <location>
        <begin position="6"/>
        <end position="27"/>
    </location>
</feature>
<evidence type="ECO:0000256" key="10">
    <source>
        <dbReference type="ARBA" id="ARBA00023012"/>
    </source>
</evidence>
<keyword evidence="9" id="KW-0067">ATP-binding</keyword>
<dbReference type="AlphaFoldDB" id="A0A7C5USZ0"/>
<dbReference type="CDD" id="cd00082">
    <property type="entry name" value="HisKA"/>
    <property type="match status" value="1"/>
</dbReference>
<dbReference type="GO" id="GO:0005524">
    <property type="term" value="F:ATP binding"/>
    <property type="evidence" value="ECO:0007669"/>
    <property type="project" value="UniProtKB-KW"/>
</dbReference>
<evidence type="ECO:0000259" key="13">
    <source>
        <dbReference type="PROSITE" id="PS50109"/>
    </source>
</evidence>
<evidence type="ECO:0000313" key="14">
    <source>
        <dbReference type="EMBL" id="HHR92171.1"/>
    </source>
</evidence>
<protein>
    <recommendedName>
        <fullName evidence="3">histidine kinase</fullName>
        <ecNumber evidence="3">2.7.13.3</ecNumber>
    </recommendedName>
</protein>
<dbReference type="SUPFAM" id="SSF55781">
    <property type="entry name" value="GAF domain-like"/>
    <property type="match status" value="1"/>
</dbReference>
<keyword evidence="10" id="KW-0902">Two-component regulatory system</keyword>
<dbReference type="EC" id="2.7.13.3" evidence="3"/>
<sequence>MDWIGFGVLTSFLINAVFTGVLYIHFLKIRSRSLLYFSFVSLFVSLWCITMFLYRWSEDFSVFWARMLYLAACFIPSSFTLFALSFPNGRVGKKTLFAIFLPNLLIATFCICDKCLISDVIKPAIGEKVITFRNPFYLFYLFYIPAFFSIAFFLLFKKFRVKSGYEKAQLKYILMGSLLSANISMITNLLLPTFDIFALNWTGQLTTTIWIASVTYAIFKYRLFGIRMLAGNAFYYFSKAAVYFTSFFLIYLLQTWLWGNIFSSGAIISGILFAFAYIFIFTKIDQYILSVLRKTIIYHDYDPFYFIGKLIKITSGELSLGKIADSLLIIIGESLGIDRVGMVLIDSKNRKVLYQKWNGFGQNKLFSFQDFAEVIEIWREEDSKNIKKLSTLVKDELRLRIKNGRDFEYDWQKIVIKRVINFMRKNKIAVIIPLNHRVNLSGFILAGEKPGREPFSVGDIDFLESLAMNSSVAIGRALLYLEVEKFAETLKYKVDIATKKLKEKVKIIEASRKREQDMLDIMGHELRSPISLASGALEYVLDKISRGEANNDFIKKWCEKAYRAVRKEVRLVETLLTTARIGAKRITLDLRPVDINPLIEASISEFSEKAETKGLYIKFDKQKMPLVWGDPIGIQQIVDNLLSNAVKYTQKGGISVFEEILKDKGMVRISVKDTGIGIPKEEIPKLGKKFYRVNQRGKTQLVRPGGTGLGLYVVFNLVKLHGGKIEIQSEVNKGSTFSFTIPIYNPSIHKRASYAI</sequence>
<keyword evidence="11 12" id="KW-0472">Membrane</keyword>
<feature type="transmembrane region" description="Helical" evidence="12">
    <location>
        <begin position="172"/>
        <end position="191"/>
    </location>
</feature>
<dbReference type="FunFam" id="3.30.565.10:FF:000023">
    <property type="entry name" value="PAS domain-containing sensor histidine kinase"/>
    <property type="match status" value="1"/>
</dbReference>
<dbReference type="InterPro" id="IPR003661">
    <property type="entry name" value="HisK_dim/P_dom"/>
</dbReference>
<evidence type="ECO:0000256" key="11">
    <source>
        <dbReference type="ARBA" id="ARBA00023136"/>
    </source>
</evidence>
<evidence type="ECO:0000256" key="8">
    <source>
        <dbReference type="ARBA" id="ARBA00022777"/>
    </source>
</evidence>
<evidence type="ECO:0000256" key="7">
    <source>
        <dbReference type="ARBA" id="ARBA00022741"/>
    </source>
</evidence>
<dbReference type="EMBL" id="DRVY01000047">
    <property type="protein sequence ID" value="HHR92171.1"/>
    <property type="molecule type" value="Genomic_DNA"/>
</dbReference>
<proteinExistence type="predicted"/>
<evidence type="ECO:0000256" key="2">
    <source>
        <dbReference type="ARBA" id="ARBA00004236"/>
    </source>
</evidence>
<keyword evidence="12" id="KW-1133">Transmembrane helix</keyword>
<dbReference type="InterPro" id="IPR036097">
    <property type="entry name" value="HisK_dim/P_sf"/>
</dbReference>
<keyword evidence="8" id="KW-0418">Kinase</keyword>
<evidence type="ECO:0000256" key="6">
    <source>
        <dbReference type="ARBA" id="ARBA00022679"/>
    </source>
</evidence>
<dbReference type="InterPro" id="IPR031621">
    <property type="entry name" value="HisKA_7TM"/>
</dbReference>
<dbReference type="InterPro" id="IPR036890">
    <property type="entry name" value="HATPase_C_sf"/>
</dbReference>
<dbReference type="SUPFAM" id="SSF55874">
    <property type="entry name" value="ATPase domain of HSP90 chaperone/DNA topoisomerase II/histidine kinase"/>
    <property type="match status" value="1"/>
</dbReference>
<dbReference type="GO" id="GO:0005886">
    <property type="term" value="C:plasma membrane"/>
    <property type="evidence" value="ECO:0007669"/>
    <property type="project" value="UniProtKB-SubCell"/>
</dbReference>
<feature type="transmembrane region" description="Helical" evidence="12">
    <location>
        <begin position="34"/>
        <end position="57"/>
    </location>
</feature>
<feature type="transmembrane region" description="Helical" evidence="12">
    <location>
        <begin position="265"/>
        <end position="284"/>
    </location>
</feature>
<comment type="caution">
    <text evidence="14">The sequence shown here is derived from an EMBL/GenBank/DDBJ whole genome shotgun (WGS) entry which is preliminary data.</text>
</comment>
<evidence type="ECO:0000256" key="12">
    <source>
        <dbReference type="SAM" id="Phobius"/>
    </source>
</evidence>
<dbReference type="PROSITE" id="PS50109">
    <property type="entry name" value="HIS_KIN"/>
    <property type="match status" value="1"/>
</dbReference>
<dbReference type="InterPro" id="IPR029016">
    <property type="entry name" value="GAF-like_dom_sf"/>
</dbReference>
<comment type="subcellular location">
    <subcellularLocation>
        <location evidence="2">Cell membrane</location>
    </subcellularLocation>
</comment>
<accession>A0A7C5USZ0</accession>
<comment type="catalytic activity">
    <reaction evidence="1">
        <text>ATP + protein L-histidine = ADP + protein N-phospho-L-histidine.</text>
        <dbReference type="EC" id="2.7.13.3"/>
    </reaction>
</comment>
<dbReference type="PRINTS" id="PR00344">
    <property type="entry name" value="BCTRLSENSOR"/>
</dbReference>
<dbReference type="InterPro" id="IPR004358">
    <property type="entry name" value="Sig_transdc_His_kin-like_C"/>
</dbReference>
<dbReference type="Pfam" id="PF16927">
    <property type="entry name" value="HisKA_7TM"/>
    <property type="match status" value="1"/>
</dbReference>
<evidence type="ECO:0000256" key="1">
    <source>
        <dbReference type="ARBA" id="ARBA00000085"/>
    </source>
</evidence>
<organism evidence="14">
    <name type="scientific">candidate division CPR3 bacterium</name>
    <dbReference type="NCBI Taxonomy" id="2268181"/>
    <lineage>
        <taxon>Bacteria</taxon>
        <taxon>Bacteria division CPR3</taxon>
    </lineage>
</organism>
<feature type="transmembrane region" description="Helical" evidence="12">
    <location>
        <begin position="240"/>
        <end position="259"/>
    </location>
</feature>
<feature type="domain" description="Histidine kinase" evidence="13">
    <location>
        <begin position="521"/>
        <end position="745"/>
    </location>
</feature>
<dbReference type="Gene3D" id="3.30.565.10">
    <property type="entry name" value="Histidine kinase-like ATPase, C-terminal domain"/>
    <property type="match status" value="1"/>
</dbReference>
<feature type="transmembrane region" description="Helical" evidence="12">
    <location>
        <begin position="63"/>
        <end position="84"/>
    </location>
</feature>
<dbReference type="Gene3D" id="1.10.287.130">
    <property type="match status" value="1"/>
</dbReference>
<dbReference type="InterPro" id="IPR003594">
    <property type="entry name" value="HATPase_dom"/>
</dbReference>
<keyword evidence="12" id="KW-0812">Transmembrane</keyword>
<name>A0A7C5USZ0_UNCC3</name>
<gene>
    <name evidence="14" type="ORF">ENL96_01520</name>
</gene>
<reference evidence="14" key="1">
    <citation type="journal article" date="2020" name="mSystems">
        <title>Genome- and Community-Level Interaction Insights into Carbon Utilization and Element Cycling Functions of Hydrothermarchaeota in Hydrothermal Sediment.</title>
        <authorList>
            <person name="Zhou Z."/>
            <person name="Liu Y."/>
            <person name="Xu W."/>
            <person name="Pan J."/>
            <person name="Luo Z.H."/>
            <person name="Li M."/>
        </authorList>
    </citation>
    <scope>NUCLEOTIDE SEQUENCE [LARGE SCALE GENOMIC DNA]</scope>
    <source>
        <strain evidence="14">SpSt-1042</strain>
    </source>
</reference>
<dbReference type="Gene3D" id="3.30.450.40">
    <property type="match status" value="1"/>
</dbReference>
<dbReference type="InterPro" id="IPR005467">
    <property type="entry name" value="His_kinase_dom"/>
</dbReference>
<evidence type="ECO:0000256" key="5">
    <source>
        <dbReference type="ARBA" id="ARBA00022553"/>
    </source>
</evidence>
<dbReference type="PANTHER" id="PTHR43547:SF2">
    <property type="entry name" value="HYBRID SIGNAL TRANSDUCTION HISTIDINE KINASE C"/>
    <property type="match status" value="1"/>
</dbReference>
<dbReference type="SMART" id="SM00388">
    <property type="entry name" value="HisKA"/>
    <property type="match status" value="1"/>
</dbReference>
<keyword evidence="4" id="KW-1003">Cell membrane</keyword>
<dbReference type="GO" id="GO:0000155">
    <property type="term" value="F:phosphorelay sensor kinase activity"/>
    <property type="evidence" value="ECO:0007669"/>
    <property type="project" value="InterPro"/>
</dbReference>
<keyword evidence="5" id="KW-0597">Phosphoprotein</keyword>
<feature type="transmembrane region" description="Helical" evidence="12">
    <location>
        <begin position="197"/>
        <end position="219"/>
    </location>
</feature>
<evidence type="ECO:0000256" key="4">
    <source>
        <dbReference type="ARBA" id="ARBA00022475"/>
    </source>
</evidence>
<keyword evidence="7" id="KW-0547">Nucleotide-binding</keyword>
<evidence type="ECO:0000256" key="3">
    <source>
        <dbReference type="ARBA" id="ARBA00012438"/>
    </source>
</evidence>
<feature type="transmembrane region" description="Helical" evidence="12">
    <location>
        <begin position="137"/>
        <end position="156"/>
    </location>
</feature>
<dbReference type="SUPFAM" id="SSF47384">
    <property type="entry name" value="Homodimeric domain of signal transducing histidine kinase"/>
    <property type="match status" value="1"/>
</dbReference>